<proteinExistence type="predicted"/>
<dbReference type="EMBL" id="BBMR01000001">
    <property type="protein sequence ID" value="GAL17162.1"/>
    <property type="molecule type" value="Genomic_DNA"/>
</dbReference>
<keyword evidence="1" id="KW-0812">Transmembrane</keyword>
<accession>A0A090SC91</accession>
<dbReference type="Proteomes" id="UP000029228">
    <property type="component" value="Unassembled WGS sequence"/>
</dbReference>
<protein>
    <submittedName>
        <fullName evidence="2">Uncharacterized protein</fullName>
    </submittedName>
</protein>
<reference evidence="2 3" key="1">
    <citation type="submission" date="2014-09" db="EMBL/GenBank/DDBJ databases">
        <title>Vibrio maritimus JCM 19235. (C45) whole genome shotgun sequence.</title>
        <authorList>
            <person name="Sawabe T."/>
            <person name="Meirelles P."/>
            <person name="Nakanishi M."/>
            <person name="Sayaka M."/>
            <person name="Hattori M."/>
            <person name="Ohkuma M."/>
        </authorList>
    </citation>
    <scope>NUCLEOTIDE SEQUENCE [LARGE SCALE GENOMIC DNA]</scope>
    <source>
        <strain evidence="3">JCM19235</strain>
    </source>
</reference>
<keyword evidence="1" id="KW-1133">Transmembrane helix</keyword>
<comment type="caution">
    <text evidence="2">The sequence shown here is derived from an EMBL/GenBank/DDBJ whole genome shotgun (WGS) entry which is preliminary data.</text>
</comment>
<evidence type="ECO:0000313" key="2">
    <source>
        <dbReference type="EMBL" id="GAL17162.1"/>
    </source>
</evidence>
<gene>
    <name evidence="2" type="ORF">JCM19235_5711</name>
</gene>
<organism evidence="2 3">
    <name type="scientific">Vibrio maritimus</name>
    <dbReference type="NCBI Taxonomy" id="990268"/>
    <lineage>
        <taxon>Bacteria</taxon>
        <taxon>Pseudomonadati</taxon>
        <taxon>Pseudomonadota</taxon>
        <taxon>Gammaproteobacteria</taxon>
        <taxon>Vibrionales</taxon>
        <taxon>Vibrionaceae</taxon>
        <taxon>Vibrio</taxon>
    </lineage>
</organism>
<keyword evidence="3" id="KW-1185">Reference proteome</keyword>
<name>A0A090SC91_9VIBR</name>
<dbReference type="AlphaFoldDB" id="A0A090SC91"/>
<feature type="transmembrane region" description="Helical" evidence="1">
    <location>
        <begin position="29"/>
        <end position="51"/>
    </location>
</feature>
<keyword evidence="1" id="KW-0472">Membrane</keyword>
<evidence type="ECO:0000313" key="3">
    <source>
        <dbReference type="Proteomes" id="UP000029228"/>
    </source>
</evidence>
<evidence type="ECO:0000256" key="1">
    <source>
        <dbReference type="SAM" id="Phobius"/>
    </source>
</evidence>
<sequence length="54" mass="6520">MYWCFIGKARGKILYCHLTMSSGYQSLDIWILVIDQLLYRLICIVHFVSLFRYK</sequence>